<dbReference type="Gene3D" id="3.40.1000.50">
    <property type="entry name" value="Repressor of RNA polymerase III transcription Maf1"/>
    <property type="match status" value="2"/>
</dbReference>
<organism evidence="2 3">
    <name type="scientific">Kwoniella pini CBS 10737</name>
    <dbReference type="NCBI Taxonomy" id="1296096"/>
    <lineage>
        <taxon>Eukaryota</taxon>
        <taxon>Fungi</taxon>
        <taxon>Dikarya</taxon>
        <taxon>Basidiomycota</taxon>
        <taxon>Agaricomycotina</taxon>
        <taxon>Tremellomycetes</taxon>
        <taxon>Tremellales</taxon>
        <taxon>Cryptococcaceae</taxon>
        <taxon>Kwoniella</taxon>
    </lineage>
</organism>
<feature type="compositionally biased region" description="Polar residues" evidence="1">
    <location>
        <begin position="429"/>
        <end position="441"/>
    </location>
</feature>
<keyword evidence="3" id="KW-1185">Reference proteome</keyword>
<reference evidence="2" key="1">
    <citation type="submission" date="2013-07" db="EMBL/GenBank/DDBJ databases">
        <authorList>
            <consortium name="The Broad Institute Genome Sequencing Platform"/>
            <person name="Cuomo C."/>
            <person name="Litvintseva A."/>
            <person name="Chen Y."/>
            <person name="Heitman J."/>
            <person name="Sun S."/>
            <person name="Springer D."/>
            <person name="Dromer F."/>
            <person name="Young S.K."/>
            <person name="Zeng Q."/>
            <person name="Gargeya S."/>
            <person name="Fitzgerald M."/>
            <person name="Abouelleil A."/>
            <person name="Alvarado L."/>
            <person name="Berlin A.M."/>
            <person name="Chapman S.B."/>
            <person name="Dewar J."/>
            <person name="Goldberg J."/>
            <person name="Griggs A."/>
            <person name="Gujja S."/>
            <person name="Hansen M."/>
            <person name="Howarth C."/>
            <person name="Imamovic A."/>
            <person name="Larimer J."/>
            <person name="McCowan C."/>
            <person name="Murphy C."/>
            <person name="Pearson M."/>
            <person name="Priest M."/>
            <person name="Roberts A."/>
            <person name="Saif S."/>
            <person name="Shea T."/>
            <person name="Sykes S."/>
            <person name="Wortman J."/>
            <person name="Nusbaum C."/>
            <person name="Birren B."/>
        </authorList>
    </citation>
    <scope>NUCLEOTIDE SEQUENCE</scope>
    <source>
        <strain evidence="2">CBS 10737</strain>
    </source>
</reference>
<dbReference type="AlphaFoldDB" id="A0AAJ8ML95"/>
<dbReference type="PANTHER" id="PTHR22504:SF0">
    <property type="entry name" value="REPRESSOR OF RNA POLYMERASE III TRANSCRIPTION MAF1 HOMOLOG"/>
    <property type="match status" value="1"/>
</dbReference>
<evidence type="ECO:0000256" key="1">
    <source>
        <dbReference type="SAM" id="MobiDB-lite"/>
    </source>
</evidence>
<feature type="region of interest" description="Disordered" evidence="1">
    <location>
        <begin position="150"/>
        <end position="175"/>
    </location>
</feature>
<evidence type="ECO:0000313" key="2">
    <source>
        <dbReference type="EMBL" id="WWC67606.1"/>
    </source>
</evidence>
<evidence type="ECO:0000313" key="3">
    <source>
        <dbReference type="Proteomes" id="UP000094020"/>
    </source>
</evidence>
<feature type="compositionally biased region" description="Low complexity" evidence="1">
    <location>
        <begin position="150"/>
        <end position="169"/>
    </location>
</feature>
<gene>
    <name evidence="2" type="ORF">I206_101516</name>
</gene>
<dbReference type="EMBL" id="CP144520">
    <property type="protein sequence ID" value="WWC67606.1"/>
    <property type="molecule type" value="Genomic_DNA"/>
</dbReference>
<dbReference type="KEGG" id="kpin:30174881"/>
<dbReference type="Pfam" id="PF09174">
    <property type="entry name" value="Maf1"/>
    <property type="match status" value="1"/>
</dbReference>
<dbReference type="PANTHER" id="PTHR22504">
    <property type="entry name" value="REPRESSOR OF RNA POLYMERASE III TRANSCRIPTION MAF1"/>
    <property type="match status" value="1"/>
</dbReference>
<protein>
    <submittedName>
        <fullName evidence="2">Uncharacterized protein</fullName>
    </submittedName>
</protein>
<dbReference type="InterPro" id="IPR015257">
    <property type="entry name" value="Maf1"/>
</dbReference>
<name>A0AAJ8ML95_9TREE</name>
<reference evidence="2" key="2">
    <citation type="submission" date="2024-02" db="EMBL/GenBank/DDBJ databases">
        <title>Comparative genomics of Cryptococcus and Kwoniella reveals pathogenesis evolution and contrasting modes of karyotype evolution via chromosome fusion or intercentromeric recombination.</title>
        <authorList>
            <person name="Coelho M.A."/>
            <person name="David-Palma M."/>
            <person name="Shea T."/>
            <person name="Bowers K."/>
            <person name="McGinley-Smith S."/>
            <person name="Mohammad A.W."/>
            <person name="Gnirke A."/>
            <person name="Yurkov A.M."/>
            <person name="Nowrousian M."/>
            <person name="Sun S."/>
            <person name="Cuomo C.A."/>
            <person name="Heitman J."/>
        </authorList>
    </citation>
    <scope>NUCLEOTIDE SEQUENCE</scope>
    <source>
        <strain evidence="2">CBS 10737</strain>
    </source>
</reference>
<dbReference type="GeneID" id="30174881"/>
<dbReference type="RefSeq" id="XP_070058503.1">
    <property type="nucleotide sequence ID" value="XM_070202402.1"/>
</dbReference>
<feature type="compositionally biased region" description="Basic residues" evidence="1">
    <location>
        <begin position="372"/>
        <end position="384"/>
    </location>
</feature>
<feature type="compositionally biased region" description="Polar residues" evidence="1">
    <location>
        <begin position="385"/>
        <end position="402"/>
    </location>
</feature>
<proteinExistence type="predicted"/>
<sequence>MKYLDYPILNELSASLSSDGDSDLRVHARFEAYSVKPVGKEKRAFKEREEAYMSEQEGMEEMSFSPEMREAGLASCFGRLDEKESRKVHFLLVSTLNAAFPDHDFTSLRPDHFTRERSAAQVLSQLNGTLLGSSGLGTTPVVLSQLASYNPSSNIRSSPSQSPANSSPNLGPTVPNHDLYRILNDVLPMEDAEVYSWFPEPEYDPHIDTSLIPSDDEDEDFLPAQNEDDIQMDMDDADPSWGAGGMDMDVEPLQTDNSALSAPMMRQNSTSGGGVVASSARRSSETAIQNDWDTGRERKVAGLLWSANYFFYSKRQKRVLFLTCWCRNRPLHPVKHIESAFPVQISASFSSPTSSFEHLVPLNNGGTIRSNRYNHHTHHRKPKSSLRTISSSIKGDATSSTIPIRGMERPALHQQPATPRSHRLASSAPGASSFGNGTKSPMTKMMAGGFKPRQTPARVALNANSNKPKEVIDVDSLPDINSRTRERSGSTTPGPSTGSTSALTAGLRNNIQGIGGDKGKRVKV</sequence>
<dbReference type="GO" id="GO:0005634">
    <property type="term" value="C:nucleus"/>
    <property type="evidence" value="ECO:0007669"/>
    <property type="project" value="TreeGrafter"/>
</dbReference>
<accession>A0AAJ8ML95</accession>
<feature type="region of interest" description="Disordered" evidence="1">
    <location>
        <begin position="367"/>
        <end position="524"/>
    </location>
</feature>
<dbReference type="GO" id="GO:0000994">
    <property type="term" value="F:RNA polymerase III core binding"/>
    <property type="evidence" value="ECO:0007669"/>
    <property type="project" value="TreeGrafter"/>
</dbReference>
<dbReference type="GO" id="GO:0016480">
    <property type="term" value="P:negative regulation of transcription by RNA polymerase III"/>
    <property type="evidence" value="ECO:0007669"/>
    <property type="project" value="InterPro"/>
</dbReference>
<dbReference type="InterPro" id="IPR038564">
    <property type="entry name" value="Maf1_sf"/>
</dbReference>
<feature type="compositionally biased region" description="Low complexity" evidence="1">
    <location>
        <begin position="489"/>
        <end position="507"/>
    </location>
</feature>
<dbReference type="Proteomes" id="UP000094020">
    <property type="component" value="Chromosome 2"/>
</dbReference>